<reference evidence="1" key="2">
    <citation type="journal article" date="2020" name="Nat. Commun.">
        <title>Large-scale genome sequencing of mycorrhizal fungi provides insights into the early evolution of symbiotic traits.</title>
        <authorList>
            <person name="Miyauchi S."/>
            <person name="Kiss E."/>
            <person name="Kuo A."/>
            <person name="Drula E."/>
            <person name="Kohler A."/>
            <person name="Sanchez-Garcia M."/>
            <person name="Morin E."/>
            <person name="Andreopoulos B."/>
            <person name="Barry K.W."/>
            <person name="Bonito G."/>
            <person name="Buee M."/>
            <person name="Carver A."/>
            <person name="Chen C."/>
            <person name="Cichocki N."/>
            <person name="Clum A."/>
            <person name="Culley D."/>
            <person name="Crous P.W."/>
            <person name="Fauchery L."/>
            <person name="Girlanda M."/>
            <person name="Hayes R.D."/>
            <person name="Keri Z."/>
            <person name="LaButti K."/>
            <person name="Lipzen A."/>
            <person name="Lombard V."/>
            <person name="Magnuson J."/>
            <person name="Maillard F."/>
            <person name="Murat C."/>
            <person name="Nolan M."/>
            <person name="Ohm R.A."/>
            <person name="Pangilinan J."/>
            <person name="Pereira M.F."/>
            <person name="Perotto S."/>
            <person name="Peter M."/>
            <person name="Pfister S."/>
            <person name="Riley R."/>
            <person name="Sitrit Y."/>
            <person name="Stielow J.B."/>
            <person name="Szollosi G."/>
            <person name="Zifcakova L."/>
            <person name="Stursova M."/>
            <person name="Spatafora J.W."/>
            <person name="Tedersoo L."/>
            <person name="Vaario L.M."/>
            <person name="Yamada A."/>
            <person name="Yan M."/>
            <person name="Wang P."/>
            <person name="Xu J."/>
            <person name="Bruns T."/>
            <person name="Baldrian P."/>
            <person name="Vilgalys R."/>
            <person name="Dunand C."/>
            <person name="Henrissat B."/>
            <person name="Grigoriev I.V."/>
            <person name="Hibbett D."/>
            <person name="Nagy L.G."/>
            <person name="Martin F.M."/>
        </authorList>
    </citation>
    <scope>NUCLEOTIDE SEQUENCE</scope>
    <source>
        <strain evidence="1">Prilba</strain>
    </source>
</reference>
<dbReference type="Proteomes" id="UP000759537">
    <property type="component" value="Unassembled WGS sequence"/>
</dbReference>
<dbReference type="OrthoDB" id="2343366at2759"/>
<dbReference type="AlphaFoldDB" id="A0A9P5MXF8"/>
<dbReference type="InterPro" id="IPR027417">
    <property type="entry name" value="P-loop_NTPase"/>
</dbReference>
<dbReference type="EMBL" id="WHVB01000007">
    <property type="protein sequence ID" value="KAF8481039.1"/>
    <property type="molecule type" value="Genomic_DNA"/>
</dbReference>
<keyword evidence="2" id="KW-1185">Reference proteome</keyword>
<accession>A0A9P5MXF8</accession>
<comment type="caution">
    <text evidence="1">The sequence shown here is derived from an EMBL/GenBank/DDBJ whole genome shotgun (WGS) entry which is preliminary data.</text>
</comment>
<protein>
    <submittedName>
        <fullName evidence="1">Uncharacterized protein</fullName>
    </submittedName>
</protein>
<evidence type="ECO:0000313" key="2">
    <source>
        <dbReference type="Proteomes" id="UP000759537"/>
    </source>
</evidence>
<evidence type="ECO:0000313" key="1">
    <source>
        <dbReference type="EMBL" id="KAF8481039.1"/>
    </source>
</evidence>
<gene>
    <name evidence="1" type="ORF">DFH94DRAFT_439438</name>
</gene>
<proteinExistence type="predicted"/>
<name>A0A9P5MXF8_9AGAM</name>
<sequence length="83" mass="8861">MGEQSAGNSFTLNHLVDTSFSGSASASEGVWMSVSPTDDALIVALNFEGVYSLEHLAQEDTLLVLFNTAISNLVLFCSMMTLL</sequence>
<organism evidence="1 2">
    <name type="scientific">Russula ochroleuca</name>
    <dbReference type="NCBI Taxonomy" id="152965"/>
    <lineage>
        <taxon>Eukaryota</taxon>
        <taxon>Fungi</taxon>
        <taxon>Dikarya</taxon>
        <taxon>Basidiomycota</taxon>
        <taxon>Agaricomycotina</taxon>
        <taxon>Agaricomycetes</taxon>
        <taxon>Russulales</taxon>
        <taxon>Russulaceae</taxon>
        <taxon>Russula</taxon>
    </lineage>
</organism>
<dbReference type="Gene3D" id="3.40.50.300">
    <property type="entry name" value="P-loop containing nucleotide triphosphate hydrolases"/>
    <property type="match status" value="1"/>
</dbReference>
<reference evidence="1" key="1">
    <citation type="submission" date="2019-10" db="EMBL/GenBank/DDBJ databases">
        <authorList>
            <consortium name="DOE Joint Genome Institute"/>
            <person name="Kuo A."/>
            <person name="Miyauchi S."/>
            <person name="Kiss E."/>
            <person name="Drula E."/>
            <person name="Kohler A."/>
            <person name="Sanchez-Garcia M."/>
            <person name="Andreopoulos B."/>
            <person name="Barry K.W."/>
            <person name="Bonito G."/>
            <person name="Buee M."/>
            <person name="Carver A."/>
            <person name="Chen C."/>
            <person name="Cichocki N."/>
            <person name="Clum A."/>
            <person name="Culley D."/>
            <person name="Crous P.W."/>
            <person name="Fauchery L."/>
            <person name="Girlanda M."/>
            <person name="Hayes R."/>
            <person name="Keri Z."/>
            <person name="LaButti K."/>
            <person name="Lipzen A."/>
            <person name="Lombard V."/>
            <person name="Magnuson J."/>
            <person name="Maillard F."/>
            <person name="Morin E."/>
            <person name="Murat C."/>
            <person name="Nolan M."/>
            <person name="Ohm R."/>
            <person name="Pangilinan J."/>
            <person name="Pereira M."/>
            <person name="Perotto S."/>
            <person name="Peter M."/>
            <person name="Riley R."/>
            <person name="Sitrit Y."/>
            <person name="Stielow B."/>
            <person name="Szollosi G."/>
            <person name="Zifcakova L."/>
            <person name="Stursova M."/>
            <person name="Spatafora J.W."/>
            <person name="Tedersoo L."/>
            <person name="Vaario L.-M."/>
            <person name="Yamada A."/>
            <person name="Yan M."/>
            <person name="Wang P."/>
            <person name="Xu J."/>
            <person name="Bruns T."/>
            <person name="Baldrian P."/>
            <person name="Vilgalys R."/>
            <person name="Henrissat B."/>
            <person name="Grigoriev I.V."/>
            <person name="Hibbett D."/>
            <person name="Nagy L.G."/>
            <person name="Martin F.M."/>
        </authorList>
    </citation>
    <scope>NUCLEOTIDE SEQUENCE</scope>
    <source>
        <strain evidence="1">Prilba</strain>
    </source>
</reference>